<dbReference type="EMBL" id="BAAABY010000014">
    <property type="protein sequence ID" value="GAA0457466.1"/>
    <property type="molecule type" value="Genomic_DNA"/>
</dbReference>
<feature type="compositionally biased region" description="Polar residues" evidence="1">
    <location>
        <begin position="98"/>
        <end position="109"/>
    </location>
</feature>
<feature type="region of interest" description="Disordered" evidence="1">
    <location>
        <begin position="72"/>
        <end position="116"/>
    </location>
</feature>
<evidence type="ECO:0000313" key="2">
    <source>
        <dbReference type="EMBL" id="GAA0457466.1"/>
    </source>
</evidence>
<name>A0ABP3JNQ7_9ACTN</name>
<comment type="caution">
    <text evidence="2">The sequence shown here is derived from an EMBL/GenBank/DDBJ whole genome shotgun (WGS) entry which is preliminary data.</text>
</comment>
<evidence type="ECO:0000313" key="3">
    <source>
        <dbReference type="Proteomes" id="UP001500909"/>
    </source>
</evidence>
<reference evidence="3" key="1">
    <citation type="journal article" date="2019" name="Int. J. Syst. Evol. Microbiol.">
        <title>The Global Catalogue of Microorganisms (GCM) 10K type strain sequencing project: providing services to taxonomists for standard genome sequencing and annotation.</title>
        <authorList>
            <consortium name="The Broad Institute Genomics Platform"/>
            <consortium name="The Broad Institute Genome Sequencing Center for Infectious Disease"/>
            <person name="Wu L."/>
            <person name="Ma J."/>
        </authorList>
    </citation>
    <scope>NUCLEOTIDE SEQUENCE [LARGE SCALE GENOMIC DNA]</scope>
    <source>
        <strain evidence="3">JCM 4805</strain>
    </source>
</reference>
<feature type="region of interest" description="Disordered" evidence="1">
    <location>
        <begin position="1"/>
        <end position="52"/>
    </location>
</feature>
<feature type="compositionally biased region" description="Basic and acidic residues" evidence="1">
    <location>
        <begin position="1"/>
        <end position="15"/>
    </location>
</feature>
<organism evidence="2 3">
    <name type="scientific">Streptomyces olivaceiscleroticus</name>
    <dbReference type="NCBI Taxonomy" id="68245"/>
    <lineage>
        <taxon>Bacteria</taxon>
        <taxon>Bacillati</taxon>
        <taxon>Actinomycetota</taxon>
        <taxon>Actinomycetes</taxon>
        <taxon>Kitasatosporales</taxon>
        <taxon>Streptomycetaceae</taxon>
        <taxon>Streptomyces</taxon>
    </lineage>
</organism>
<gene>
    <name evidence="2" type="ORF">GCM10010361_21870</name>
</gene>
<accession>A0ABP3JNQ7</accession>
<proteinExistence type="predicted"/>
<dbReference type="Proteomes" id="UP001500909">
    <property type="component" value="Unassembled WGS sequence"/>
</dbReference>
<sequence length="116" mass="12633">MTALSKESEISRIERIPTIASPCHPQRTPAKARPTTVTAKDQPKVFRSTSYPFPRCVGSPAHGWTALYETLTPDSTAPGLRPEGAAPARPENRRPGTPSGQFRTFTPSKTTKKGEM</sequence>
<protein>
    <submittedName>
        <fullName evidence="2">Uncharacterized protein</fullName>
    </submittedName>
</protein>
<keyword evidence="3" id="KW-1185">Reference proteome</keyword>
<evidence type="ECO:0000256" key="1">
    <source>
        <dbReference type="SAM" id="MobiDB-lite"/>
    </source>
</evidence>